<name>A0A4R7B0Z7_9NEIS</name>
<feature type="transmembrane region" description="Helical" evidence="1">
    <location>
        <begin position="53"/>
        <end position="73"/>
    </location>
</feature>
<evidence type="ECO:0000313" key="3">
    <source>
        <dbReference type="EMBL" id="TDR72976.1"/>
    </source>
</evidence>
<dbReference type="Proteomes" id="UP000295611">
    <property type="component" value="Unassembled WGS sequence"/>
</dbReference>
<keyword evidence="1" id="KW-0812">Transmembrane</keyword>
<keyword evidence="4" id="KW-1185">Reference proteome</keyword>
<dbReference type="EMBL" id="SNZP01000015">
    <property type="protein sequence ID" value="TDR72976.1"/>
    <property type="molecule type" value="Genomic_DNA"/>
</dbReference>
<feature type="domain" description="Urease accessory protein UreH-like transmembrane" evidence="2">
    <location>
        <begin position="9"/>
        <end position="210"/>
    </location>
</feature>
<comment type="caution">
    <text evidence="3">The sequence shown here is derived from an EMBL/GenBank/DDBJ whole genome shotgun (WGS) entry which is preliminary data.</text>
</comment>
<feature type="transmembrane region" description="Helical" evidence="1">
    <location>
        <begin position="164"/>
        <end position="185"/>
    </location>
</feature>
<proteinExistence type="predicted"/>
<accession>A0A4R7B0Z7</accession>
<dbReference type="Pfam" id="PF13386">
    <property type="entry name" value="DsbD_2"/>
    <property type="match status" value="1"/>
</dbReference>
<dbReference type="InterPro" id="IPR039447">
    <property type="entry name" value="UreH-like_TM_dom"/>
</dbReference>
<dbReference type="OrthoDB" id="9798690at2"/>
<dbReference type="AlphaFoldDB" id="A0A4R7B0Z7"/>
<evidence type="ECO:0000259" key="2">
    <source>
        <dbReference type="Pfam" id="PF13386"/>
    </source>
</evidence>
<keyword evidence="1" id="KW-1133">Transmembrane helix</keyword>
<dbReference type="PANTHER" id="PTHR42208">
    <property type="entry name" value="HEAVY METAL TRANSPORTER-RELATED"/>
    <property type="match status" value="1"/>
</dbReference>
<organism evidence="3 4">
    <name type="scientific">Paludibacterium purpuratum</name>
    <dbReference type="NCBI Taxonomy" id="1144873"/>
    <lineage>
        <taxon>Bacteria</taxon>
        <taxon>Pseudomonadati</taxon>
        <taxon>Pseudomonadota</taxon>
        <taxon>Betaproteobacteria</taxon>
        <taxon>Neisseriales</taxon>
        <taxon>Chromobacteriaceae</taxon>
        <taxon>Paludibacterium</taxon>
    </lineage>
</organism>
<gene>
    <name evidence="3" type="ORF">DFP86_1157</name>
</gene>
<dbReference type="PANTHER" id="PTHR42208:SF1">
    <property type="entry name" value="HEAVY METAL TRANSPORTER"/>
    <property type="match status" value="1"/>
</dbReference>
<protein>
    <recommendedName>
        <fullName evidence="2">Urease accessory protein UreH-like transmembrane domain-containing protein</fullName>
    </recommendedName>
</protein>
<feature type="transmembrane region" description="Helical" evidence="1">
    <location>
        <begin position="6"/>
        <end position="33"/>
    </location>
</feature>
<feature type="transmembrane region" description="Helical" evidence="1">
    <location>
        <begin position="197"/>
        <end position="218"/>
    </location>
</feature>
<feature type="transmembrane region" description="Helical" evidence="1">
    <location>
        <begin position="79"/>
        <end position="104"/>
    </location>
</feature>
<reference evidence="3 4" key="1">
    <citation type="submission" date="2019-03" db="EMBL/GenBank/DDBJ databases">
        <title>Genomic Encyclopedia of Type Strains, Phase III (KMG-III): the genomes of soil and plant-associated and newly described type strains.</title>
        <authorList>
            <person name="Whitman W."/>
        </authorList>
    </citation>
    <scope>NUCLEOTIDE SEQUENCE [LARGE SCALE GENOMIC DNA]</scope>
    <source>
        <strain evidence="3 4">CECT 8976</strain>
    </source>
</reference>
<dbReference type="RefSeq" id="WP_133683179.1">
    <property type="nucleotide sequence ID" value="NZ_SNZP01000015.1"/>
</dbReference>
<evidence type="ECO:0000256" key="1">
    <source>
        <dbReference type="SAM" id="Phobius"/>
    </source>
</evidence>
<keyword evidence="1" id="KW-0472">Membrane</keyword>
<sequence>MIETSLLVIFLAGLLGGGHCVGMCGGIVAALTFNLPAGKNRYVMLLGFNLGRLTSYVLIGALLGGLAGATLLRAQPLQFALYLLANVMIIAIGLYLAGLSAFVTRIERLGQPIWRRLQPLVRRLLPIRHAGQAVLAGAVWGWVPCGLVYSAGISALASGHALDGALIMLCFGLGTLPNLLAMGLFADALRERLQRQAVRTAAGLAVSILGAVQLARLLF</sequence>
<evidence type="ECO:0000313" key="4">
    <source>
        <dbReference type="Proteomes" id="UP000295611"/>
    </source>
</evidence>